<gene>
    <name evidence="3" type="ORF">U9M48_044280</name>
</gene>
<proteinExistence type="predicted"/>
<keyword evidence="4" id="KW-1185">Reference proteome</keyword>
<protein>
    <recommendedName>
        <fullName evidence="2">KIB1-4 beta-propeller domain-containing protein</fullName>
    </recommendedName>
</protein>
<evidence type="ECO:0000313" key="3">
    <source>
        <dbReference type="EMBL" id="WVZ98910.1"/>
    </source>
</evidence>
<evidence type="ECO:0000256" key="1">
    <source>
        <dbReference type="SAM" id="MobiDB-lite"/>
    </source>
</evidence>
<dbReference type="Pfam" id="PF03478">
    <property type="entry name" value="Beta-prop_KIB1-4"/>
    <property type="match status" value="1"/>
</dbReference>
<name>A0AAQ3UUR1_PASNO</name>
<dbReference type="PANTHER" id="PTHR33110:SF125">
    <property type="entry name" value="OS05G0570350 PROTEIN"/>
    <property type="match status" value="1"/>
</dbReference>
<dbReference type="AlphaFoldDB" id="A0AAQ3UUR1"/>
<dbReference type="EMBL" id="CP144754">
    <property type="protein sequence ID" value="WVZ98910.1"/>
    <property type="molecule type" value="Genomic_DNA"/>
</dbReference>
<feature type="domain" description="KIB1-4 beta-propeller" evidence="2">
    <location>
        <begin position="81"/>
        <end position="342"/>
    </location>
</feature>
<dbReference type="Gene3D" id="1.20.1280.50">
    <property type="match status" value="1"/>
</dbReference>
<evidence type="ECO:0000313" key="4">
    <source>
        <dbReference type="Proteomes" id="UP001341281"/>
    </source>
</evidence>
<dbReference type="InterPro" id="IPR005174">
    <property type="entry name" value="KIB1-4_b-propeller"/>
</dbReference>
<dbReference type="PANTHER" id="PTHR33110">
    <property type="entry name" value="F-BOX/KELCH-REPEAT PROTEIN-RELATED"/>
    <property type="match status" value="1"/>
</dbReference>
<reference evidence="3 4" key="1">
    <citation type="submission" date="2024-02" db="EMBL/GenBank/DDBJ databases">
        <title>High-quality chromosome-scale genome assembly of Pensacola bahiagrass (Paspalum notatum Flugge var. saurae).</title>
        <authorList>
            <person name="Vega J.M."/>
            <person name="Podio M."/>
            <person name="Orjuela J."/>
            <person name="Siena L.A."/>
            <person name="Pessino S.C."/>
            <person name="Combes M.C."/>
            <person name="Mariac C."/>
            <person name="Albertini E."/>
            <person name="Pupilli F."/>
            <person name="Ortiz J.P.A."/>
            <person name="Leblanc O."/>
        </authorList>
    </citation>
    <scope>NUCLEOTIDE SEQUENCE [LARGE SCALE GENOMIC DNA]</scope>
    <source>
        <strain evidence="3">R1</strain>
        <tissue evidence="3">Leaf</tissue>
    </source>
</reference>
<sequence length="392" mass="43777">MAAARSWADLINDMVTEIAVRLPCPMDRARMDLVCQDWRPGVALARDAHPPPPRLPSLLLSPGDATGVYCYLSGRRAHSTYPGARHFGSFDGAWVFLAYGQTHGHRLLNATTGESHALPDLFKTGEEDLIHPMAILAATLSHPPDENEMECVAGAVVTYQPDDAAPRRRHIAFWRPWSLIACCDVVPDAPVGPGFEPEDVVYHGDSFHFLTRGEHVLACTPILDADGAMLANLSELFRFENEGRGYDDGFVRARYIVASRGELLMVVRLAPKPDAPTSSFKVFRMSRREMPGGAADEYFWSELDALGGRMLFVGRGCSRSYEVDRYPGFRDGIYFLDEGTFYDDEMMFRRVDQRQYPCSDIGKWSKGPPPHVDHYFPEQGPSNSSPPAWLLH</sequence>
<organism evidence="3 4">
    <name type="scientific">Paspalum notatum var. saurae</name>
    <dbReference type="NCBI Taxonomy" id="547442"/>
    <lineage>
        <taxon>Eukaryota</taxon>
        <taxon>Viridiplantae</taxon>
        <taxon>Streptophyta</taxon>
        <taxon>Embryophyta</taxon>
        <taxon>Tracheophyta</taxon>
        <taxon>Spermatophyta</taxon>
        <taxon>Magnoliopsida</taxon>
        <taxon>Liliopsida</taxon>
        <taxon>Poales</taxon>
        <taxon>Poaceae</taxon>
        <taxon>PACMAD clade</taxon>
        <taxon>Panicoideae</taxon>
        <taxon>Andropogonodae</taxon>
        <taxon>Paspaleae</taxon>
        <taxon>Paspalinae</taxon>
        <taxon>Paspalum</taxon>
    </lineage>
</organism>
<feature type="region of interest" description="Disordered" evidence="1">
    <location>
        <begin position="370"/>
        <end position="392"/>
    </location>
</feature>
<evidence type="ECO:0000259" key="2">
    <source>
        <dbReference type="Pfam" id="PF03478"/>
    </source>
</evidence>
<accession>A0AAQ3UUR1</accession>
<dbReference type="Proteomes" id="UP001341281">
    <property type="component" value="Chromosome 10"/>
</dbReference>